<sequence length="213" mass="22132">MRTLIATLIASTVSMVAFQAAQAADAIDEVPQAPAAEYSEPVATGNWAGAYAGGTASWQRGDFSKQGKAKANGMGGGVYGGYNMQDGQLVYGGEADLNYSGVDSKHGGLKAKQGINGSIRGRVGIDLNPVLVYGTAGVAGTNAEMKNAAGKDDRNMVGWTAGVGAEAFVTNNITARVEYRYSDYQKKSFDLGGTKVKSGFEDHSVRVGLGVKF</sequence>
<comment type="caution">
    <text evidence="8">The sequence shown here is derived from an EMBL/GenBank/DDBJ whole genome shotgun (WGS) entry which is preliminary data.</text>
</comment>
<dbReference type="OrthoDB" id="9815357at2"/>
<dbReference type="GO" id="GO:0009279">
    <property type="term" value="C:cell outer membrane"/>
    <property type="evidence" value="ECO:0007669"/>
    <property type="project" value="UniProtKB-SubCell"/>
</dbReference>
<evidence type="ECO:0000256" key="5">
    <source>
        <dbReference type="ARBA" id="ARBA00038306"/>
    </source>
</evidence>
<dbReference type="InterPro" id="IPR027385">
    <property type="entry name" value="Beta-barrel_OMP"/>
</dbReference>
<evidence type="ECO:0000256" key="3">
    <source>
        <dbReference type="ARBA" id="ARBA00023136"/>
    </source>
</evidence>
<dbReference type="RefSeq" id="WP_160860455.1">
    <property type="nucleotide sequence ID" value="NZ_WUMK01000006.1"/>
</dbReference>
<name>A0A6N8SE96_9HYPH</name>
<evidence type="ECO:0000256" key="1">
    <source>
        <dbReference type="ARBA" id="ARBA00004442"/>
    </source>
</evidence>
<dbReference type="SUPFAM" id="SSF56925">
    <property type="entry name" value="OMPA-like"/>
    <property type="match status" value="1"/>
</dbReference>
<dbReference type="Pfam" id="PF13505">
    <property type="entry name" value="OMP_b-brl"/>
    <property type="match status" value="1"/>
</dbReference>
<dbReference type="InterPro" id="IPR051692">
    <property type="entry name" value="OMP-like"/>
</dbReference>
<keyword evidence="4" id="KW-0998">Cell outer membrane</keyword>
<keyword evidence="9" id="KW-1185">Reference proteome</keyword>
<feature type="domain" description="Outer membrane protein beta-barrel" evidence="7">
    <location>
        <begin position="39"/>
        <end position="213"/>
    </location>
</feature>
<reference evidence="8 9" key="1">
    <citation type="submission" date="2019-12" db="EMBL/GenBank/DDBJ databases">
        <title>Shinella kummerowiae sp. nov., a symbiotic bacterium isolated from root nodules of the herbal legume Kummerowia stipulacea.</title>
        <authorList>
            <person name="Gao J."/>
        </authorList>
    </citation>
    <scope>NUCLEOTIDE SEQUENCE [LARGE SCALE GENOMIC DNA]</scope>
    <source>
        <strain evidence="8 9">CCBAU 25048</strain>
    </source>
</reference>
<keyword evidence="2 6" id="KW-0732">Signal</keyword>
<organism evidence="8 9">
    <name type="scientific">Shinella kummerowiae</name>
    <dbReference type="NCBI Taxonomy" id="417745"/>
    <lineage>
        <taxon>Bacteria</taxon>
        <taxon>Pseudomonadati</taxon>
        <taxon>Pseudomonadota</taxon>
        <taxon>Alphaproteobacteria</taxon>
        <taxon>Hyphomicrobiales</taxon>
        <taxon>Rhizobiaceae</taxon>
        <taxon>Shinella</taxon>
    </lineage>
</organism>
<accession>A0A6N8SE96</accession>
<evidence type="ECO:0000256" key="2">
    <source>
        <dbReference type="ARBA" id="ARBA00022729"/>
    </source>
</evidence>
<dbReference type="PANTHER" id="PTHR34001">
    <property type="entry name" value="BLL7405 PROTEIN"/>
    <property type="match status" value="1"/>
</dbReference>
<protein>
    <submittedName>
        <fullName evidence="8">Outer membrane beta-barrel protein</fullName>
    </submittedName>
</protein>
<dbReference type="PANTHER" id="PTHR34001:SF3">
    <property type="entry name" value="BLL7405 PROTEIN"/>
    <property type="match status" value="1"/>
</dbReference>
<keyword evidence="3" id="KW-0472">Membrane</keyword>
<evidence type="ECO:0000313" key="9">
    <source>
        <dbReference type="Proteomes" id="UP000435802"/>
    </source>
</evidence>
<evidence type="ECO:0000313" key="8">
    <source>
        <dbReference type="EMBL" id="MXN46923.1"/>
    </source>
</evidence>
<dbReference type="Gene3D" id="2.40.160.20">
    <property type="match status" value="1"/>
</dbReference>
<dbReference type="InterPro" id="IPR011250">
    <property type="entry name" value="OMP/PagP_B-barrel"/>
</dbReference>
<feature type="chain" id="PRO_5027109125" evidence="6">
    <location>
        <begin position="24"/>
        <end position="213"/>
    </location>
</feature>
<comment type="subcellular location">
    <subcellularLocation>
        <location evidence="1">Cell outer membrane</location>
    </subcellularLocation>
</comment>
<proteinExistence type="inferred from homology"/>
<evidence type="ECO:0000259" key="7">
    <source>
        <dbReference type="Pfam" id="PF13505"/>
    </source>
</evidence>
<evidence type="ECO:0000256" key="6">
    <source>
        <dbReference type="SAM" id="SignalP"/>
    </source>
</evidence>
<comment type="similarity">
    <text evidence="5">Belongs to the Omp25/RopB family.</text>
</comment>
<feature type="signal peptide" evidence="6">
    <location>
        <begin position="1"/>
        <end position="23"/>
    </location>
</feature>
<evidence type="ECO:0000256" key="4">
    <source>
        <dbReference type="ARBA" id="ARBA00023237"/>
    </source>
</evidence>
<gene>
    <name evidence="8" type="ORF">GR138_17150</name>
</gene>
<dbReference type="Proteomes" id="UP000435802">
    <property type="component" value="Unassembled WGS sequence"/>
</dbReference>
<dbReference type="EMBL" id="WUMK01000006">
    <property type="protein sequence ID" value="MXN46923.1"/>
    <property type="molecule type" value="Genomic_DNA"/>
</dbReference>
<dbReference type="AlphaFoldDB" id="A0A6N8SE96"/>